<comment type="caution">
    <text evidence="1">The sequence shown here is derived from an EMBL/GenBank/DDBJ whole genome shotgun (WGS) entry which is preliminary data.</text>
</comment>
<accession>A0ABW0S5U3</accession>
<dbReference type="Proteomes" id="UP001596086">
    <property type="component" value="Unassembled WGS sequence"/>
</dbReference>
<name>A0ABW0S5U3_9BURK</name>
<protein>
    <submittedName>
        <fullName evidence="1">Helix-turn-helix transcriptional regulator</fullName>
    </submittedName>
</protein>
<gene>
    <name evidence="1" type="ORF">ACFPO9_22745</name>
</gene>
<reference evidence="2" key="1">
    <citation type="journal article" date="2019" name="Int. J. Syst. Evol. Microbiol.">
        <title>The Global Catalogue of Microorganisms (GCM) 10K type strain sequencing project: providing services to taxonomists for standard genome sequencing and annotation.</title>
        <authorList>
            <consortium name="The Broad Institute Genomics Platform"/>
            <consortium name="The Broad Institute Genome Sequencing Center for Infectious Disease"/>
            <person name="Wu L."/>
            <person name="Ma J."/>
        </authorList>
    </citation>
    <scope>NUCLEOTIDE SEQUENCE [LARGE SCALE GENOMIC DNA]</scope>
    <source>
        <strain evidence="2">CGMCC 4.5798</strain>
    </source>
</reference>
<organism evidence="1 2">
    <name type="scientific">Massilia aerilata</name>
    <dbReference type="NCBI Taxonomy" id="453817"/>
    <lineage>
        <taxon>Bacteria</taxon>
        <taxon>Pseudomonadati</taxon>
        <taxon>Pseudomonadota</taxon>
        <taxon>Betaproteobacteria</taxon>
        <taxon>Burkholderiales</taxon>
        <taxon>Oxalobacteraceae</taxon>
        <taxon>Telluria group</taxon>
        <taxon>Massilia</taxon>
    </lineage>
</organism>
<dbReference type="RefSeq" id="WP_379775308.1">
    <property type="nucleotide sequence ID" value="NZ_JBHSMZ010000021.1"/>
</dbReference>
<proteinExistence type="predicted"/>
<dbReference type="EMBL" id="JBHSMZ010000021">
    <property type="protein sequence ID" value="MFC5551345.1"/>
    <property type="molecule type" value="Genomic_DNA"/>
</dbReference>
<evidence type="ECO:0000313" key="1">
    <source>
        <dbReference type="EMBL" id="MFC5551345.1"/>
    </source>
</evidence>
<keyword evidence="2" id="KW-1185">Reference proteome</keyword>
<sequence>MSRKKNSRQWARLRILCYAGLDLMTIVPDAFGLVRELIPNASAHLVLRPQLPAQPVPEAVQDGAVFSQVLPPPEGYFYSDHANFTAPTAPPVHVLETALEIGGRKRGEIVLWREEGPAFDHHDEEDLERVAGYFAQVLRNAPELGAGGAGVIEDEAMLLATGDGQILYLSDSAGALLDQLAAQERQTFDRRTVPPFCMRLVESVVHGDRYPWLLPLGTLAMGGGILEARAQWMSVGGAAALHADGDAGAASRTVGIFMKFVVPLPLRIWRAIGSVELSPQQAEVAFWMGVGGGRESARANMEVSDAVLRDCVKAVYEKFGCSSEAGLLEQLRPAISRM</sequence>
<evidence type="ECO:0000313" key="2">
    <source>
        <dbReference type="Proteomes" id="UP001596086"/>
    </source>
</evidence>